<accession>A0ABM3MF66</accession>
<evidence type="ECO:0000256" key="1">
    <source>
        <dbReference type="ARBA" id="ARBA00022723"/>
    </source>
</evidence>
<feature type="domain" description="RING-type" evidence="5">
    <location>
        <begin position="84"/>
        <end position="121"/>
    </location>
</feature>
<dbReference type="SUPFAM" id="SSF49599">
    <property type="entry name" value="TRAF domain-like"/>
    <property type="match status" value="1"/>
</dbReference>
<name>A0ABM3MF66_GALME</name>
<dbReference type="PROSITE" id="PS50089">
    <property type="entry name" value="ZF_RING_2"/>
    <property type="match status" value="1"/>
</dbReference>
<dbReference type="GeneID" id="128200490"/>
<dbReference type="Proteomes" id="UP001652740">
    <property type="component" value="Unplaced"/>
</dbReference>
<dbReference type="PROSITE" id="PS51081">
    <property type="entry name" value="ZF_SIAH"/>
    <property type="match status" value="1"/>
</dbReference>
<evidence type="ECO:0000256" key="3">
    <source>
        <dbReference type="ARBA" id="ARBA00022833"/>
    </source>
</evidence>
<dbReference type="RefSeq" id="XP_052750050.1">
    <property type="nucleotide sequence ID" value="XM_052894090.1"/>
</dbReference>
<dbReference type="InterPro" id="IPR052088">
    <property type="entry name" value="E3_ubiquitin-ligase_SINA"/>
</dbReference>
<evidence type="ECO:0000313" key="8">
    <source>
        <dbReference type="RefSeq" id="XP_052750050.1"/>
    </source>
</evidence>
<dbReference type="InterPro" id="IPR013010">
    <property type="entry name" value="Znf_SIAH"/>
</dbReference>
<protein>
    <submittedName>
        <fullName evidence="8">Uncharacterized protein LOC128200490</fullName>
    </submittedName>
</protein>
<dbReference type="PANTHER" id="PTHR10315:SF83">
    <property type="entry name" value="RING-TYPE E3 UBIQUITIN TRANSFERASE"/>
    <property type="match status" value="1"/>
</dbReference>
<dbReference type="Gene3D" id="3.30.40.10">
    <property type="entry name" value="Zinc/RING finger domain, C3HC4 (zinc finger)"/>
    <property type="match status" value="1"/>
</dbReference>
<evidence type="ECO:0000259" key="5">
    <source>
        <dbReference type="PROSITE" id="PS50089"/>
    </source>
</evidence>
<proteinExistence type="predicted"/>
<keyword evidence="2 4" id="KW-0863">Zinc-finger</keyword>
<keyword evidence="3" id="KW-0862">Zinc</keyword>
<feature type="domain" description="SIAH-type" evidence="6">
    <location>
        <begin position="140"/>
        <end position="198"/>
    </location>
</feature>
<dbReference type="InterPro" id="IPR013083">
    <property type="entry name" value="Znf_RING/FYVE/PHD"/>
</dbReference>
<reference evidence="8" key="1">
    <citation type="submission" date="2025-08" db="UniProtKB">
        <authorList>
            <consortium name="RefSeq"/>
        </authorList>
    </citation>
    <scope>IDENTIFICATION</scope>
    <source>
        <tissue evidence="8">Whole larvae</tissue>
    </source>
</reference>
<keyword evidence="1" id="KW-0479">Metal-binding</keyword>
<dbReference type="InterPro" id="IPR001841">
    <property type="entry name" value="Znf_RING"/>
</dbReference>
<evidence type="ECO:0000259" key="6">
    <source>
        <dbReference type="PROSITE" id="PS51081"/>
    </source>
</evidence>
<sequence length="344" mass="39301">MFSRLQALFRSVENKGDLLSHNSVCEENSLTTVSTSDSSSEQNVEIEDKSTPLVQTSLEAIDEGHAAQCSYPNCDKVLSRFSECNICMEPLQCRGPCVCPSCGNVWCRKCSRRMHQCAWCRFSFEKPITRCLALQRLINDLMLPCRNYSRGCTDLLSGTTRAEHEEDCKFDTIMCPVTKNCCCIPFEKLSEHIQSTHDITAIYSEKIKVAIKNFCTKVKESGRREITYKYILLLHKCAFTVKISFFNYRFEVDVMGKRLGYIANQKFKSSKSEYLAKIEFHTQSASIKTFKLIEEKTYNRNTNLQLDSTSLHLKMGELVTIRVSIKKITVEFSSSDFARSLDAL</sequence>
<gene>
    <name evidence="8" type="primary">LOC128200490</name>
</gene>
<organism evidence="7 8">
    <name type="scientific">Galleria mellonella</name>
    <name type="common">Greater wax moth</name>
    <dbReference type="NCBI Taxonomy" id="7137"/>
    <lineage>
        <taxon>Eukaryota</taxon>
        <taxon>Metazoa</taxon>
        <taxon>Ecdysozoa</taxon>
        <taxon>Arthropoda</taxon>
        <taxon>Hexapoda</taxon>
        <taxon>Insecta</taxon>
        <taxon>Pterygota</taxon>
        <taxon>Neoptera</taxon>
        <taxon>Endopterygota</taxon>
        <taxon>Lepidoptera</taxon>
        <taxon>Glossata</taxon>
        <taxon>Ditrysia</taxon>
        <taxon>Pyraloidea</taxon>
        <taxon>Pyralidae</taxon>
        <taxon>Galleriinae</taxon>
        <taxon>Galleria</taxon>
    </lineage>
</organism>
<keyword evidence="7" id="KW-1185">Reference proteome</keyword>
<evidence type="ECO:0000256" key="4">
    <source>
        <dbReference type="PROSITE-ProRule" id="PRU00455"/>
    </source>
</evidence>
<evidence type="ECO:0000256" key="2">
    <source>
        <dbReference type="ARBA" id="ARBA00022771"/>
    </source>
</evidence>
<dbReference type="PANTHER" id="PTHR10315">
    <property type="entry name" value="E3 UBIQUITIN PROTEIN LIGASE SIAH"/>
    <property type="match status" value="1"/>
</dbReference>
<dbReference type="Pfam" id="PF21361">
    <property type="entry name" value="Sina_ZnF"/>
    <property type="match status" value="1"/>
</dbReference>
<evidence type="ECO:0000313" key="7">
    <source>
        <dbReference type="Proteomes" id="UP001652740"/>
    </source>
</evidence>